<evidence type="ECO:0000256" key="1">
    <source>
        <dbReference type="ARBA" id="ARBA00004236"/>
    </source>
</evidence>
<evidence type="ECO:0000256" key="3">
    <source>
        <dbReference type="ARBA" id="ARBA00022475"/>
    </source>
</evidence>
<evidence type="ECO:0000313" key="9">
    <source>
        <dbReference type="EMBL" id="STZ41206.1"/>
    </source>
</evidence>
<keyword evidence="4 7" id="KW-0812">Transmembrane</keyword>
<evidence type="ECO:0000256" key="2">
    <source>
        <dbReference type="ARBA" id="ARBA00007759"/>
    </source>
</evidence>
<dbReference type="InterPro" id="IPR021368">
    <property type="entry name" value="T7SS_EccE"/>
</dbReference>
<protein>
    <submittedName>
        <fullName evidence="9">Putative transmembrane protein</fullName>
    </submittedName>
</protein>
<feature type="transmembrane region" description="Helical" evidence="7">
    <location>
        <begin position="28"/>
        <end position="54"/>
    </location>
</feature>
<reference evidence="9 10" key="1">
    <citation type="submission" date="2018-06" db="EMBL/GenBank/DDBJ databases">
        <authorList>
            <consortium name="Pathogen Informatics"/>
            <person name="Doyle S."/>
        </authorList>
    </citation>
    <scope>NUCLEOTIDE SEQUENCE [LARGE SCALE GENOMIC DNA]</scope>
    <source>
        <strain evidence="9 10">NCTC10742</strain>
    </source>
</reference>
<dbReference type="InterPro" id="IPR050051">
    <property type="entry name" value="EccE_dom"/>
</dbReference>
<gene>
    <name evidence="9" type="ORF">NCTC10742_00408</name>
</gene>
<dbReference type="EMBL" id="UGQM01000001">
    <property type="protein sequence ID" value="STZ41206.1"/>
    <property type="molecule type" value="Genomic_DNA"/>
</dbReference>
<comment type="subcellular location">
    <subcellularLocation>
        <location evidence="1">Cell membrane</location>
    </subcellularLocation>
</comment>
<keyword evidence="6 7" id="KW-0472">Membrane</keyword>
<keyword evidence="3" id="KW-1003">Cell membrane</keyword>
<sequence>MIVRLSLAALFVIPAAMAYPWQTTFDRWLLGAAVAVVVILFAWWRGLFVTTLVARRIRLLTRRGRSADDGDAGEFATVALRVEQGQADLPLALAADHLDRYGIAFDKVRVTSREAAGHRTTWVSLTLGAASNIAALTARSPQIPLQDTVQVAARRLADHLRERGWEVTIDDAPGPLPGDGGKETWRGVVDGHGHLAAYRVRVDERLTETLAAAGSAGTEFWSAVEFTGSRTSPEIAASCALRTTDRPPAIAGLTAERGLHRSALDALGPTSHRRLLAPPVPATPELVAQLRLPVGAILSRT</sequence>
<evidence type="ECO:0000256" key="7">
    <source>
        <dbReference type="SAM" id="Phobius"/>
    </source>
</evidence>
<dbReference type="GO" id="GO:0005886">
    <property type="term" value="C:plasma membrane"/>
    <property type="evidence" value="ECO:0007669"/>
    <property type="project" value="UniProtKB-SubCell"/>
</dbReference>
<keyword evidence="5 7" id="KW-1133">Transmembrane helix</keyword>
<evidence type="ECO:0000259" key="8">
    <source>
        <dbReference type="Pfam" id="PF11203"/>
    </source>
</evidence>
<organism evidence="9 10">
    <name type="scientific">Mycolicibacterium gilvum</name>
    <dbReference type="NCBI Taxonomy" id="1804"/>
    <lineage>
        <taxon>Bacteria</taxon>
        <taxon>Bacillati</taxon>
        <taxon>Actinomycetota</taxon>
        <taxon>Actinomycetes</taxon>
        <taxon>Mycobacteriales</taxon>
        <taxon>Mycobacteriaceae</taxon>
        <taxon>Mycolicibacterium</taxon>
    </lineage>
</organism>
<evidence type="ECO:0000256" key="6">
    <source>
        <dbReference type="ARBA" id="ARBA00023136"/>
    </source>
</evidence>
<name>A0A378SH53_9MYCO</name>
<dbReference type="RefSeq" id="WP_115326358.1">
    <property type="nucleotide sequence ID" value="NZ_JACKST010000032.1"/>
</dbReference>
<accession>A0A378SH53</accession>
<dbReference type="Pfam" id="PF11203">
    <property type="entry name" value="EccE"/>
    <property type="match status" value="1"/>
</dbReference>
<dbReference type="NCBIfam" id="TIGR03923">
    <property type="entry name" value="T7SS_EccE"/>
    <property type="match status" value="1"/>
</dbReference>
<proteinExistence type="inferred from homology"/>
<evidence type="ECO:0000256" key="4">
    <source>
        <dbReference type="ARBA" id="ARBA00022692"/>
    </source>
</evidence>
<comment type="similarity">
    <text evidence="2">Belongs to the EccE family.</text>
</comment>
<feature type="domain" description="Type VII secretion system protein EccE" evidence="8">
    <location>
        <begin position="115"/>
        <end position="173"/>
    </location>
</feature>
<evidence type="ECO:0000313" key="10">
    <source>
        <dbReference type="Proteomes" id="UP000254291"/>
    </source>
</evidence>
<dbReference type="Proteomes" id="UP000254291">
    <property type="component" value="Unassembled WGS sequence"/>
</dbReference>
<evidence type="ECO:0000256" key="5">
    <source>
        <dbReference type="ARBA" id="ARBA00022989"/>
    </source>
</evidence>
<dbReference type="AlphaFoldDB" id="A0A378SH53"/>